<dbReference type="EMBL" id="BK015904">
    <property type="protein sequence ID" value="DAD72674.1"/>
    <property type="molecule type" value="Genomic_DNA"/>
</dbReference>
<sequence length="38" mass="4624">MRLTKIQKKQPIIRHTWRIRTTKHCTERAVYGLPLSYV</sequence>
<name>A0A8S5LRV7_9CAUD</name>
<protein>
    <submittedName>
        <fullName evidence="1">Uncharacterized protein</fullName>
    </submittedName>
</protein>
<accession>A0A8S5LRV7</accession>
<reference evidence="1" key="1">
    <citation type="journal article" date="2021" name="Proc. Natl. Acad. Sci. U.S.A.">
        <title>A Catalog of Tens of Thousands of Viruses from Human Metagenomes Reveals Hidden Associations with Chronic Diseases.</title>
        <authorList>
            <person name="Tisza M.J."/>
            <person name="Buck C.B."/>
        </authorList>
    </citation>
    <scope>NUCLEOTIDE SEQUENCE</scope>
    <source>
        <strain evidence="1">Ct7EW56</strain>
    </source>
</reference>
<evidence type="ECO:0000313" key="1">
    <source>
        <dbReference type="EMBL" id="DAD72674.1"/>
    </source>
</evidence>
<proteinExistence type="predicted"/>
<organism evidence="1">
    <name type="scientific">Siphoviridae sp. ct7EW56</name>
    <dbReference type="NCBI Taxonomy" id="2827562"/>
    <lineage>
        <taxon>Viruses</taxon>
        <taxon>Duplodnaviria</taxon>
        <taxon>Heunggongvirae</taxon>
        <taxon>Uroviricota</taxon>
        <taxon>Caudoviricetes</taxon>
    </lineage>
</organism>